<evidence type="ECO:0000256" key="1">
    <source>
        <dbReference type="SAM" id="MobiDB-lite"/>
    </source>
</evidence>
<dbReference type="SMART" id="SM00005">
    <property type="entry name" value="DEATH"/>
    <property type="match status" value="1"/>
</dbReference>
<dbReference type="CDD" id="cd01670">
    <property type="entry name" value="Death"/>
    <property type="match status" value="1"/>
</dbReference>
<dbReference type="AlphaFoldDB" id="A0AAN7V418"/>
<reference evidence="3 4" key="1">
    <citation type="journal article" date="2024" name="Insects">
        <title>An Improved Chromosome-Level Genome Assembly of the Firefly Pyrocoelia pectoralis.</title>
        <authorList>
            <person name="Fu X."/>
            <person name="Meyer-Rochow V.B."/>
            <person name="Ballantyne L."/>
            <person name="Zhu X."/>
        </authorList>
    </citation>
    <scope>NUCLEOTIDE SEQUENCE [LARGE SCALE GENOMIC DNA]</scope>
    <source>
        <strain evidence="3">XCY_ONT2</strain>
    </source>
</reference>
<protein>
    <recommendedName>
        <fullName evidence="2">Death domain-containing protein</fullName>
    </recommendedName>
</protein>
<name>A0AAN7V418_9COLE</name>
<dbReference type="Pfam" id="PF00531">
    <property type="entry name" value="Death"/>
    <property type="match status" value="1"/>
</dbReference>
<feature type="domain" description="Death" evidence="2">
    <location>
        <begin position="103"/>
        <end position="188"/>
    </location>
</feature>
<evidence type="ECO:0000313" key="3">
    <source>
        <dbReference type="EMBL" id="KAK5639609.1"/>
    </source>
</evidence>
<dbReference type="SUPFAM" id="SSF47986">
    <property type="entry name" value="DEATH domain"/>
    <property type="match status" value="1"/>
</dbReference>
<dbReference type="PANTHER" id="PTHR15077">
    <property type="entry name" value="FAS-ASSOCIATING DEATH DOMAIN-CONTAINING PROTEIN FADD"/>
    <property type="match status" value="1"/>
</dbReference>
<feature type="compositionally biased region" description="Basic and acidic residues" evidence="1">
    <location>
        <begin position="18"/>
        <end position="29"/>
    </location>
</feature>
<gene>
    <name evidence="3" type="ORF">RI129_012101</name>
</gene>
<dbReference type="InterPro" id="IPR011029">
    <property type="entry name" value="DEATH-like_dom_sf"/>
</dbReference>
<evidence type="ECO:0000313" key="4">
    <source>
        <dbReference type="Proteomes" id="UP001329430"/>
    </source>
</evidence>
<proteinExistence type="predicted"/>
<accession>A0AAN7V418</accession>
<evidence type="ECO:0000259" key="2">
    <source>
        <dbReference type="PROSITE" id="PS50017"/>
    </source>
</evidence>
<organism evidence="3 4">
    <name type="scientific">Pyrocoelia pectoralis</name>
    <dbReference type="NCBI Taxonomy" id="417401"/>
    <lineage>
        <taxon>Eukaryota</taxon>
        <taxon>Metazoa</taxon>
        <taxon>Ecdysozoa</taxon>
        <taxon>Arthropoda</taxon>
        <taxon>Hexapoda</taxon>
        <taxon>Insecta</taxon>
        <taxon>Pterygota</taxon>
        <taxon>Neoptera</taxon>
        <taxon>Endopterygota</taxon>
        <taxon>Coleoptera</taxon>
        <taxon>Polyphaga</taxon>
        <taxon>Elateriformia</taxon>
        <taxon>Elateroidea</taxon>
        <taxon>Lampyridae</taxon>
        <taxon>Lampyrinae</taxon>
        <taxon>Pyrocoelia</taxon>
    </lineage>
</organism>
<dbReference type="EMBL" id="JAVRBK010000009">
    <property type="protein sequence ID" value="KAK5639609.1"/>
    <property type="molecule type" value="Genomic_DNA"/>
</dbReference>
<dbReference type="InterPro" id="IPR016729">
    <property type="entry name" value="FADD"/>
</dbReference>
<comment type="caution">
    <text evidence="3">The sequence shown here is derived from an EMBL/GenBank/DDBJ whole genome shotgun (WGS) entry which is preliminary data.</text>
</comment>
<dbReference type="PROSITE" id="PS50017">
    <property type="entry name" value="DEATH_DOMAIN"/>
    <property type="match status" value="1"/>
</dbReference>
<feature type="region of interest" description="Disordered" evidence="1">
    <location>
        <begin position="1"/>
        <end position="51"/>
    </location>
</feature>
<keyword evidence="4" id="KW-1185">Reference proteome</keyword>
<sequence length="191" mass="21477">MDMDTNIETDASPNAPIPDEKIIGEKESNGGRQPLYSSKKGHSKPKRNSCNTTQNIVNVHNCNGVHFGTSVTVEAKTDKKVRQKPKVMTELVSKLTQNEDTLTLEIRLLVKKYVGENWKDVFRILGYSEGEITQVELQHNVYGIGEVVYQLLIDWSQNKPKEAKLGKLVSALWNAGEVDVVEKILKNFPLK</sequence>
<dbReference type="InterPro" id="IPR000488">
    <property type="entry name" value="Death_dom"/>
</dbReference>
<dbReference type="GO" id="GO:0007165">
    <property type="term" value="P:signal transduction"/>
    <property type="evidence" value="ECO:0007669"/>
    <property type="project" value="InterPro"/>
</dbReference>
<dbReference type="Gene3D" id="1.10.533.10">
    <property type="entry name" value="Death Domain, Fas"/>
    <property type="match status" value="1"/>
</dbReference>
<dbReference type="Proteomes" id="UP001329430">
    <property type="component" value="Chromosome 9"/>
</dbReference>